<feature type="compositionally biased region" description="Acidic residues" evidence="3">
    <location>
        <begin position="792"/>
        <end position="802"/>
    </location>
</feature>
<feature type="compositionally biased region" description="Basic residues" evidence="3">
    <location>
        <begin position="1503"/>
        <end position="1518"/>
    </location>
</feature>
<evidence type="ECO:0000259" key="4">
    <source>
        <dbReference type="Pfam" id="PF00730"/>
    </source>
</evidence>
<evidence type="ECO:0000256" key="1">
    <source>
        <dbReference type="ARBA" id="ARBA00004123"/>
    </source>
</evidence>
<sequence length="1518" mass="163638">MAVKRPFSSLAADGSGAGSEGQPLSTKKQKKKQAPGIVGRTSTPAKAAAKSAPVATTSHSPTQGAGSSPRRDSSIRASLSGLTKSQRKKRNKLLRQNGPLPNATSELASDAVAQPATGTPSSSPQTHTPSAKRQARRHKSRASDPGLLRRATATRLLVPPEKRWIDGQQQRDREPRGPEFLRRVTSTTLQPHPTKHWSDGRVEGDITTDIASSSVQAASRRPNGAPGKRFKSSPEQPQTERPSTPPFGSETAIVMRELESPDVNRQQTARAELGVAYSESPATEQAVTVDEKNDQSSVESASDDDAGNDAEMDLRVGSPAARPYGSVDAPAQADPVAEDDGSDGESSGSTLGGDLAGDAGPQHSVEPSAARAQVAESEKNDKSSVDSSSEDDGSEVAEIECDIKRSTTQALAAMAVPGRDDIASLHDAHSSTMRRQAVEDAVDSAPKKAAPVFQQSSVGSHGATAQLYGSIHHRLVLAPLPQPKANSAPNNTSKTEDVSEVFKRFSAMVRRGNGGGSDDDDDDDEDDSGDDESESSSDGDGSIQRRQQQAGVTAIVAGKDVQAEQPKQTCVETAAETKSESESESESASDSEAEVSERPATSWSAINHVHARQESVAHTEDRGEGQEAETSDELSDEDAEDDDEEDDVDERPAISALDGSCDVQTDRMAPEEVEDPNLGEDASVSDSDDELANESVVVPTSETGQARNGYQPQPRQREDEIENSSEDDDLESSVRDDAAESTTQVHGSAMQAANQLPSPGAADVEARSSLQPQDVPHEIIDISSESERDLDSSDEDADDTQELVDSPMESVKTITPPHAAQLKNELAAASQTSIPAPSQTRVETKKRVSFLDQQTRQVGFGQAPMHGLPETARPAVPSILDDGDDDEDVYKMIDEVSEHLFASTRPLPPCKPEQFATDAEDTRLTDSRHYDRVAADVHRRVATEVSIPKAPLLPAENVVRCYSVRVPEFEHDAVLGAQRSLGVYVESVDEGRPQTPASDDHAAPPLERTTSSSSLSELSRTPSPPPQLLRELEARGKWREDEGSEYAPAAEVRKKRRMTGMTSKHFSPAKRTKRRSSRQVPATEASSEEQQVDVPDETGVDDAAAATEEEAEAAPLAAHTPSPQKRPTKPKRKSTGTKSEHFLPFHLLDRVDLPTPTTKGRVIAGVSRAPVPPITSERFGIIQEKLWDQPFWLLIAVTFLNKTTGRAAVPTFWALKEKYPTPEVLAEADQGEIHDMIHHLGFQTQRSKRLIKMAVAWLANPPVFGKRYKTTNYPVHGDHKAYNRMKVVEEDAAECKGALEIGHIPGCGAYAWDSWRMYCRDVLRGVADDHNGKGAREEGFQPEWRKVLAGDKELRATLRWMWLREGWIWDCETGGKRRASEEEMERAVRGQMDVADAGEGKFAAQAAGVVAVEDAVVGVLKHEEREVGVGGGDDIQGQNAGIDDGPRPDESSEANVAPQKPKGKRSRRSNSEIREQDAAGSGSAADEPAPTDASEEIAVAPKPTRKAARRSSRRTTIA</sequence>
<organism evidence="5 6">
    <name type="scientific">Oleoguttula mirabilis</name>
    <dbReference type="NCBI Taxonomy" id="1507867"/>
    <lineage>
        <taxon>Eukaryota</taxon>
        <taxon>Fungi</taxon>
        <taxon>Dikarya</taxon>
        <taxon>Ascomycota</taxon>
        <taxon>Pezizomycotina</taxon>
        <taxon>Dothideomycetes</taxon>
        <taxon>Dothideomycetidae</taxon>
        <taxon>Mycosphaerellales</taxon>
        <taxon>Teratosphaeriaceae</taxon>
        <taxon>Oleoguttula</taxon>
    </lineage>
</organism>
<dbReference type="GO" id="GO:0006285">
    <property type="term" value="P:base-excision repair, AP site formation"/>
    <property type="evidence" value="ECO:0007669"/>
    <property type="project" value="UniProtKB-ARBA"/>
</dbReference>
<feature type="compositionally biased region" description="Polar residues" evidence="3">
    <location>
        <begin position="233"/>
        <end position="242"/>
    </location>
</feature>
<feature type="compositionally biased region" description="Acidic residues" evidence="3">
    <location>
        <begin position="626"/>
        <end position="649"/>
    </location>
</feature>
<feature type="compositionally biased region" description="Basic and acidic residues" evidence="3">
    <location>
        <begin position="160"/>
        <end position="182"/>
    </location>
</feature>
<dbReference type="GO" id="GO:0005634">
    <property type="term" value="C:nucleus"/>
    <property type="evidence" value="ECO:0007669"/>
    <property type="project" value="UniProtKB-SubCell"/>
</dbReference>
<reference evidence="5 6" key="1">
    <citation type="submission" date="2021-11" db="EMBL/GenBank/DDBJ databases">
        <title>Black yeast isolated from Biological Soil Crust.</title>
        <authorList>
            <person name="Kurbessoian T."/>
        </authorList>
    </citation>
    <scope>NUCLEOTIDE SEQUENCE [LARGE SCALE GENOMIC DNA]</scope>
    <source>
        <strain evidence="5 6">CCFEE 5522</strain>
    </source>
</reference>
<dbReference type="PANTHER" id="PTHR15074">
    <property type="entry name" value="METHYL-CPG-BINDING PROTEIN"/>
    <property type="match status" value="1"/>
</dbReference>
<comment type="subcellular location">
    <subcellularLocation>
        <location evidence="1">Nucleus</location>
    </subcellularLocation>
</comment>
<comment type="caution">
    <text evidence="5">The sequence shown here is derived from an EMBL/GenBank/DDBJ whole genome shotgun (WGS) entry which is preliminary data.</text>
</comment>
<feature type="compositionally biased region" description="Acidic residues" evidence="3">
    <location>
        <begin position="517"/>
        <end position="537"/>
    </location>
</feature>
<protein>
    <recommendedName>
        <fullName evidence="4">HhH-GPD domain-containing protein</fullName>
    </recommendedName>
</protein>
<feature type="compositionally biased region" description="Acidic residues" evidence="3">
    <location>
        <begin position="719"/>
        <end position="731"/>
    </location>
</feature>
<feature type="compositionally biased region" description="Acidic residues" evidence="3">
    <location>
        <begin position="1086"/>
        <end position="1100"/>
    </location>
</feature>
<feature type="compositionally biased region" description="Low complexity" evidence="3">
    <location>
        <begin position="1004"/>
        <end position="1021"/>
    </location>
</feature>
<proteinExistence type="predicted"/>
<feature type="compositionally biased region" description="Basic residues" evidence="3">
    <location>
        <begin position="1126"/>
        <end position="1135"/>
    </location>
</feature>
<evidence type="ECO:0000313" key="6">
    <source>
        <dbReference type="Proteomes" id="UP001324427"/>
    </source>
</evidence>
<feature type="compositionally biased region" description="Low complexity" evidence="3">
    <location>
        <begin position="41"/>
        <end position="58"/>
    </location>
</feature>
<feature type="compositionally biased region" description="Acidic residues" evidence="3">
    <location>
        <begin position="301"/>
        <end position="311"/>
    </location>
</feature>
<feature type="region of interest" description="Disordered" evidence="3">
    <location>
        <begin position="1"/>
        <end position="399"/>
    </location>
</feature>
<dbReference type="GO" id="GO:0003677">
    <property type="term" value="F:DNA binding"/>
    <property type="evidence" value="ECO:0007669"/>
    <property type="project" value="InterPro"/>
</dbReference>
<feature type="compositionally biased region" description="Basic and acidic residues" evidence="3">
    <location>
        <begin position="775"/>
        <end position="791"/>
    </location>
</feature>
<dbReference type="SUPFAM" id="SSF48150">
    <property type="entry name" value="DNA-glycosylase"/>
    <property type="match status" value="1"/>
</dbReference>
<feature type="domain" description="HhH-GPD" evidence="4">
    <location>
        <begin position="1202"/>
        <end position="1268"/>
    </location>
</feature>
<feature type="compositionally biased region" description="Polar residues" evidence="3">
    <location>
        <begin position="829"/>
        <end position="841"/>
    </location>
</feature>
<dbReference type="EMBL" id="JAVFHQ010000016">
    <property type="protein sequence ID" value="KAK4546197.1"/>
    <property type="molecule type" value="Genomic_DNA"/>
</dbReference>
<feature type="compositionally biased region" description="Basic and acidic residues" evidence="3">
    <location>
        <begin position="611"/>
        <end position="625"/>
    </location>
</feature>
<feature type="region of interest" description="Disordered" evidence="3">
    <location>
        <begin position="428"/>
        <end position="459"/>
    </location>
</feature>
<dbReference type="GO" id="GO:0003824">
    <property type="term" value="F:catalytic activity"/>
    <property type="evidence" value="ECO:0007669"/>
    <property type="project" value="InterPro"/>
</dbReference>
<gene>
    <name evidence="5" type="ORF">LTR36_002334</name>
</gene>
<feature type="region of interest" description="Disordered" evidence="3">
    <location>
        <begin position="988"/>
        <end position="1140"/>
    </location>
</feature>
<feature type="compositionally biased region" description="Low complexity" evidence="3">
    <location>
        <begin position="117"/>
        <end position="129"/>
    </location>
</feature>
<feature type="compositionally biased region" description="Polar residues" evidence="3">
    <location>
        <begin position="484"/>
        <end position="493"/>
    </location>
</feature>
<dbReference type="InterPro" id="IPR045138">
    <property type="entry name" value="MeCP2/MBD4"/>
</dbReference>
<dbReference type="Proteomes" id="UP001324427">
    <property type="component" value="Unassembled WGS sequence"/>
</dbReference>
<feature type="compositionally biased region" description="Low complexity" evidence="3">
    <location>
        <begin position="148"/>
        <end position="157"/>
    </location>
</feature>
<dbReference type="Pfam" id="PF00730">
    <property type="entry name" value="HhH-GPD"/>
    <property type="match status" value="1"/>
</dbReference>
<feature type="compositionally biased region" description="Basic residues" evidence="3">
    <location>
        <begin position="1067"/>
        <end position="1077"/>
    </location>
</feature>
<feature type="compositionally biased region" description="Polar residues" evidence="3">
    <location>
        <begin position="75"/>
        <end position="84"/>
    </location>
</feature>
<evidence type="ECO:0000256" key="2">
    <source>
        <dbReference type="ARBA" id="ARBA00023242"/>
    </source>
</evidence>
<dbReference type="InterPro" id="IPR011257">
    <property type="entry name" value="DNA_glycosylase"/>
</dbReference>
<feature type="compositionally biased region" description="Basic and acidic residues" evidence="3">
    <location>
        <begin position="1030"/>
        <end position="1041"/>
    </location>
</feature>
<evidence type="ECO:0000256" key="3">
    <source>
        <dbReference type="SAM" id="MobiDB-lite"/>
    </source>
</evidence>
<feature type="compositionally biased region" description="Polar residues" evidence="3">
    <location>
        <begin position="740"/>
        <end position="757"/>
    </location>
</feature>
<dbReference type="Gene3D" id="1.10.340.30">
    <property type="entry name" value="Hypothetical protein, domain 2"/>
    <property type="match status" value="1"/>
</dbReference>
<feature type="compositionally biased region" description="Acidic residues" evidence="3">
    <location>
        <begin position="388"/>
        <end position="399"/>
    </location>
</feature>
<evidence type="ECO:0000313" key="5">
    <source>
        <dbReference type="EMBL" id="KAK4546197.1"/>
    </source>
</evidence>
<feature type="compositionally biased region" description="Polar residues" evidence="3">
    <location>
        <begin position="698"/>
        <end position="714"/>
    </location>
</feature>
<keyword evidence="2" id="KW-0539">Nucleus</keyword>
<keyword evidence="6" id="KW-1185">Reference proteome</keyword>
<feature type="region of interest" description="Disordered" evidence="3">
    <location>
        <begin position="479"/>
        <end position="846"/>
    </location>
</feature>
<feature type="region of interest" description="Disordered" evidence="3">
    <location>
        <begin position="1427"/>
        <end position="1518"/>
    </location>
</feature>
<feature type="compositionally biased region" description="Basic and acidic residues" evidence="3">
    <location>
        <begin position="494"/>
        <end position="503"/>
    </location>
</feature>
<accession>A0AAV9JLJ8</accession>
<name>A0AAV9JLJ8_9PEZI</name>
<dbReference type="InterPro" id="IPR003265">
    <property type="entry name" value="HhH-GPD_domain"/>
</dbReference>
<dbReference type="PANTHER" id="PTHR15074:SF0">
    <property type="entry name" value="METHYL-CPG-BINDING DOMAIN PROTEIN 4-LIKE PROTEIN"/>
    <property type="match status" value="1"/>
</dbReference>
<feature type="compositionally biased region" description="Acidic residues" evidence="3">
    <location>
        <begin position="582"/>
        <end position="594"/>
    </location>
</feature>